<dbReference type="Proteomes" id="UP001589738">
    <property type="component" value="Unassembled WGS sequence"/>
</dbReference>
<gene>
    <name evidence="3" type="ORF">ACFFHF_22575</name>
</gene>
<feature type="domain" description="DUF5658" evidence="2">
    <location>
        <begin position="15"/>
        <end position="106"/>
    </location>
</feature>
<dbReference type="RefSeq" id="WP_377059125.1">
    <property type="nucleotide sequence ID" value="NZ_JBHLUU010000126.1"/>
</dbReference>
<evidence type="ECO:0000256" key="1">
    <source>
        <dbReference type="SAM" id="Phobius"/>
    </source>
</evidence>
<sequence length="112" mass="13120">MRVSMNRKLIGFLFIYLALLNVFDAFATAHGLSLNKIREMNPYMNGIYHIHPLLFITLKISLSILLICMGFIWGSMIRKKRFISSLIILASIIYTPVCLTHIYWLTQHYFSY</sequence>
<proteinExistence type="predicted"/>
<dbReference type="EMBL" id="JBHLUU010000126">
    <property type="protein sequence ID" value="MFC0477978.1"/>
    <property type="molecule type" value="Genomic_DNA"/>
</dbReference>
<feature type="transmembrane region" description="Helical" evidence="1">
    <location>
        <begin position="86"/>
        <end position="106"/>
    </location>
</feature>
<evidence type="ECO:0000313" key="4">
    <source>
        <dbReference type="Proteomes" id="UP001589738"/>
    </source>
</evidence>
<feature type="transmembrane region" description="Helical" evidence="1">
    <location>
        <begin position="53"/>
        <end position="74"/>
    </location>
</feature>
<accession>A0ABV6KXH2</accession>
<reference evidence="3 4" key="1">
    <citation type="submission" date="2024-09" db="EMBL/GenBank/DDBJ databases">
        <authorList>
            <person name="Sun Q."/>
            <person name="Mori K."/>
        </authorList>
    </citation>
    <scope>NUCLEOTIDE SEQUENCE [LARGE SCALE GENOMIC DNA]</scope>
    <source>
        <strain evidence="3 4">CGMCC 1.9126</strain>
    </source>
</reference>
<name>A0ABV6KXH2_9BACI</name>
<evidence type="ECO:0000313" key="3">
    <source>
        <dbReference type="EMBL" id="MFC0477978.1"/>
    </source>
</evidence>
<comment type="caution">
    <text evidence="3">The sequence shown here is derived from an EMBL/GenBank/DDBJ whole genome shotgun (WGS) entry which is preliminary data.</text>
</comment>
<keyword evidence="1" id="KW-0472">Membrane</keyword>
<dbReference type="InterPro" id="IPR043717">
    <property type="entry name" value="DUF5658"/>
</dbReference>
<keyword evidence="1" id="KW-0812">Transmembrane</keyword>
<keyword evidence="4" id="KW-1185">Reference proteome</keyword>
<protein>
    <submittedName>
        <fullName evidence="3">DUF5658 family protein</fullName>
    </submittedName>
</protein>
<evidence type="ECO:0000259" key="2">
    <source>
        <dbReference type="Pfam" id="PF18902"/>
    </source>
</evidence>
<dbReference type="Pfam" id="PF18902">
    <property type="entry name" value="DUF5658"/>
    <property type="match status" value="1"/>
</dbReference>
<keyword evidence="1" id="KW-1133">Transmembrane helix</keyword>
<organism evidence="3 4">
    <name type="scientific">Robertmurraya beringensis</name>
    <dbReference type="NCBI Taxonomy" id="641660"/>
    <lineage>
        <taxon>Bacteria</taxon>
        <taxon>Bacillati</taxon>
        <taxon>Bacillota</taxon>
        <taxon>Bacilli</taxon>
        <taxon>Bacillales</taxon>
        <taxon>Bacillaceae</taxon>
        <taxon>Robertmurraya</taxon>
    </lineage>
</organism>